<dbReference type="AlphaFoldDB" id="A0A2N8UD39"/>
<organism evidence="4 5">
    <name type="scientific">Sporisorium reilianum f. sp. reilianum</name>
    <dbReference type="NCBI Taxonomy" id="72559"/>
    <lineage>
        <taxon>Eukaryota</taxon>
        <taxon>Fungi</taxon>
        <taxon>Dikarya</taxon>
        <taxon>Basidiomycota</taxon>
        <taxon>Ustilaginomycotina</taxon>
        <taxon>Ustilaginomycetes</taxon>
        <taxon>Ustilaginales</taxon>
        <taxon>Ustilaginaceae</taxon>
        <taxon>Sporisorium</taxon>
    </lineage>
</organism>
<protein>
    <recommendedName>
        <fullName evidence="3">DDE Tnp4 domain-containing protein</fullName>
    </recommendedName>
</protein>
<proteinExistence type="predicted"/>
<evidence type="ECO:0000313" key="4">
    <source>
        <dbReference type="EMBL" id="SJX62660.1"/>
    </source>
</evidence>
<dbReference type="GO" id="GO:0046872">
    <property type="term" value="F:metal ion binding"/>
    <property type="evidence" value="ECO:0007669"/>
    <property type="project" value="UniProtKB-KW"/>
</dbReference>
<reference evidence="4 5" key="1">
    <citation type="submission" date="2017-02" db="EMBL/GenBank/DDBJ databases">
        <authorList>
            <person name="Peterson S.W."/>
        </authorList>
    </citation>
    <scope>NUCLEOTIDE SEQUENCE [LARGE SCALE GENOMIC DNA]</scope>
    <source>
        <strain evidence="4 5">SRS1_H2-8</strain>
    </source>
</reference>
<keyword evidence="2" id="KW-0479">Metal-binding</keyword>
<sequence length="489" mass="55468">MVHRSNKELLLNDIACTLESILTAEAAQQSETARCLLEAEQDAPINTASFDDDSDDDIDIEMECSASYAVMQLYIQLLNSRYTFDRVQGWSRPEKMYTLLQHFAPTNTRSYRGLVRMTPEAFDKLTLKLQQTAAFGQGYMDINRVREIAAVAFYQLGRFGNGASERDVALQCGCSIGSLIGWTDKTVKGLLEMSKEIMAFASKGERAAVSAWVRQRSGVPEWGQGWLVVDGTHIQLAFKLAMMEKEHRNYKSFHSLNVALVIMPHSLRIVESVVGQPGSVQDSKVWTSGSNILKKPRLYLDEGEFIWVDGGYGHSTFTVGPFSHVHADKSKDLKHFNYSLSRVRVRVEHVIAYLKNRFMCLKGYRGNIYRVKDQATAAKVIQACIIAHTFASRYDRDDDLFALLQPTYSEDEIQEIIDSMRECRDSNRETRRTRRAAQRQYEHDLAEATAGMSQTAISRMRIDGAHELCEQMFQVLFRSTAQVEEDTSP</sequence>
<dbReference type="InterPro" id="IPR027806">
    <property type="entry name" value="HARBI1_dom"/>
</dbReference>
<feature type="domain" description="DDE Tnp4" evidence="3">
    <location>
        <begin position="229"/>
        <end position="386"/>
    </location>
</feature>
<dbReference type="Pfam" id="PF13359">
    <property type="entry name" value="DDE_Tnp_4"/>
    <property type="match status" value="1"/>
</dbReference>
<dbReference type="Proteomes" id="UP000239563">
    <property type="component" value="Chromosome V"/>
</dbReference>
<gene>
    <name evidence="4" type="ORF">SRS1_16557</name>
</gene>
<evidence type="ECO:0000259" key="3">
    <source>
        <dbReference type="Pfam" id="PF13359"/>
    </source>
</evidence>
<name>A0A2N8UD39_9BASI</name>
<evidence type="ECO:0000256" key="2">
    <source>
        <dbReference type="ARBA" id="ARBA00022723"/>
    </source>
</evidence>
<evidence type="ECO:0000313" key="5">
    <source>
        <dbReference type="Proteomes" id="UP000239563"/>
    </source>
</evidence>
<comment type="cofactor">
    <cofactor evidence="1">
        <name>a divalent metal cation</name>
        <dbReference type="ChEBI" id="CHEBI:60240"/>
    </cofactor>
</comment>
<accession>A0A2N8UD39</accession>
<evidence type="ECO:0000256" key="1">
    <source>
        <dbReference type="ARBA" id="ARBA00001968"/>
    </source>
</evidence>
<dbReference type="EMBL" id="LT795058">
    <property type="protein sequence ID" value="SJX62660.1"/>
    <property type="molecule type" value="Genomic_DNA"/>
</dbReference>